<evidence type="ECO:0000313" key="2">
    <source>
        <dbReference type="Proteomes" id="UP000292082"/>
    </source>
</evidence>
<name>A0A4Q9Q1I1_9APHY</name>
<gene>
    <name evidence="1" type="ORF">BD310DRAFT_814557</name>
</gene>
<dbReference type="Proteomes" id="UP000292082">
    <property type="component" value="Unassembled WGS sequence"/>
</dbReference>
<organism evidence="1 2">
    <name type="scientific">Dichomitus squalens</name>
    <dbReference type="NCBI Taxonomy" id="114155"/>
    <lineage>
        <taxon>Eukaryota</taxon>
        <taxon>Fungi</taxon>
        <taxon>Dikarya</taxon>
        <taxon>Basidiomycota</taxon>
        <taxon>Agaricomycotina</taxon>
        <taxon>Agaricomycetes</taxon>
        <taxon>Polyporales</taxon>
        <taxon>Polyporaceae</taxon>
        <taxon>Dichomitus</taxon>
    </lineage>
</organism>
<proteinExistence type="predicted"/>
<accession>A0A4Q9Q1I1</accession>
<sequence>MSTQVLPELSRHTRILTTSAKETRRAFVDNQAKVRRIDNAAQTAFLERWKGIYNSKVSHISKDYQRLVGTSETGATELAATIRHYVTVQSKSPTINDELIQELGTLNKRLPSLELDQTTSFTALQASLTTLGEDIATAMDSGDSENQSRLSAVQSEVMTLQRQLQDLQKSRRDQEERKRKTTTFTSLFTRYLSEPGQNTQQDRGILAASEAAIRFRAGGINNQERQLQSELEVARARLNQSGPAVDDRTHEAAETALAAVRGIQSNLKTMREHLRSMFSETVAKLSTELQNHLSALQNYKANPSQTLRTFPTRRISWLSAMPNNDSHHPL</sequence>
<evidence type="ECO:0000313" key="1">
    <source>
        <dbReference type="EMBL" id="TBU60850.1"/>
    </source>
</evidence>
<reference evidence="1 2" key="1">
    <citation type="submission" date="2019-01" db="EMBL/GenBank/DDBJ databases">
        <title>Draft genome sequences of three monokaryotic isolates of the white-rot basidiomycete fungus Dichomitus squalens.</title>
        <authorList>
            <consortium name="DOE Joint Genome Institute"/>
            <person name="Lopez S.C."/>
            <person name="Andreopoulos B."/>
            <person name="Pangilinan J."/>
            <person name="Lipzen A."/>
            <person name="Riley R."/>
            <person name="Ahrendt S."/>
            <person name="Ng V."/>
            <person name="Barry K."/>
            <person name="Daum C."/>
            <person name="Grigoriev I.V."/>
            <person name="Hilden K.S."/>
            <person name="Makela M.R."/>
            <person name="de Vries R.P."/>
        </authorList>
    </citation>
    <scope>NUCLEOTIDE SEQUENCE [LARGE SCALE GENOMIC DNA]</scope>
    <source>
        <strain evidence="1 2">CBS 464.89</strain>
    </source>
</reference>
<keyword evidence="2" id="KW-1185">Reference proteome</keyword>
<protein>
    <submittedName>
        <fullName evidence="1">Uncharacterized protein</fullName>
    </submittedName>
</protein>
<dbReference type="EMBL" id="ML145102">
    <property type="protein sequence ID" value="TBU60850.1"/>
    <property type="molecule type" value="Genomic_DNA"/>
</dbReference>
<dbReference type="AlphaFoldDB" id="A0A4Q9Q1I1"/>